<dbReference type="Pfam" id="PF00152">
    <property type="entry name" value="tRNA-synt_2"/>
    <property type="match status" value="1"/>
</dbReference>
<dbReference type="GO" id="GO:0017101">
    <property type="term" value="C:aminoacyl-tRNA synthetase multienzyme complex"/>
    <property type="evidence" value="ECO:0007669"/>
    <property type="project" value="TreeGrafter"/>
</dbReference>
<evidence type="ECO:0000256" key="12">
    <source>
        <dbReference type="SAM" id="MobiDB-lite"/>
    </source>
</evidence>
<comment type="catalytic activity">
    <reaction evidence="11">
        <text>tRNA(Asp) + L-aspartate + ATP = L-aspartyl-tRNA(Asp) + AMP + diphosphate</text>
        <dbReference type="Rhea" id="RHEA:19649"/>
        <dbReference type="Rhea" id="RHEA-COMP:9660"/>
        <dbReference type="Rhea" id="RHEA-COMP:9678"/>
        <dbReference type="ChEBI" id="CHEBI:29991"/>
        <dbReference type="ChEBI" id="CHEBI:30616"/>
        <dbReference type="ChEBI" id="CHEBI:33019"/>
        <dbReference type="ChEBI" id="CHEBI:78442"/>
        <dbReference type="ChEBI" id="CHEBI:78516"/>
        <dbReference type="ChEBI" id="CHEBI:456215"/>
        <dbReference type="EC" id="6.1.1.12"/>
    </reaction>
</comment>
<dbReference type="InterPro" id="IPR002312">
    <property type="entry name" value="Asp/Asn-tRNA-synth_IIb"/>
</dbReference>
<dbReference type="GO" id="GO:0005524">
    <property type="term" value="F:ATP binding"/>
    <property type="evidence" value="ECO:0007669"/>
    <property type="project" value="UniProtKB-KW"/>
</dbReference>
<dbReference type="InterPro" id="IPR012340">
    <property type="entry name" value="NA-bd_OB-fold"/>
</dbReference>
<dbReference type="Proteomes" id="UP000037460">
    <property type="component" value="Unassembled WGS sequence"/>
</dbReference>
<organism evidence="14 15">
    <name type="scientific">Chrysochromulina tobinii</name>
    <dbReference type="NCBI Taxonomy" id="1460289"/>
    <lineage>
        <taxon>Eukaryota</taxon>
        <taxon>Haptista</taxon>
        <taxon>Haptophyta</taxon>
        <taxon>Prymnesiophyceae</taxon>
        <taxon>Prymnesiales</taxon>
        <taxon>Chrysochromulinaceae</taxon>
        <taxon>Chrysochromulina</taxon>
    </lineage>
</organism>
<evidence type="ECO:0000256" key="3">
    <source>
        <dbReference type="ARBA" id="ARBA00012841"/>
    </source>
</evidence>
<feature type="region of interest" description="Disordered" evidence="12">
    <location>
        <begin position="41"/>
        <end position="79"/>
    </location>
</feature>
<keyword evidence="15" id="KW-1185">Reference proteome</keyword>
<evidence type="ECO:0000256" key="1">
    <source>
        <dbReference type="ARBA" id="ARBA00004496"/>
    </source>
</evidence>
<comment type="similarity">
    <text evidence="2">Belongs to the class-II aminoacyl-tRNA synthetase family. Type 2 subfamily.</text>
</comment>
<evidence type="ECO:0000313" key="15">
    <source>
        <dbReference type="Proteomes" id="UP000037460"/>
    </source>
</evidence>
<dbReference type="AlphaFoldDB" id="A0A0M0J811"/>
<dbReference type="GO" id="GO:0004815">
    <property type="term" value="F:aspartate-tRNA ligase activity"/>
    <property type="evidence" value="ECO:0007669"/>
    <property type="project" value="UniProtKB-EC"/>
</dbReference>
<dbReference type="PANTHER" id="PTHR43450:SF1">
    <property type="entry name" value="ASPARTATE--TRNA LIGASE, CYTOPLASMIC"/>
    <property type="match status" value="1"/>
</dbReference>
<dbReference type="CDD" id="cd00776">
    <property type="entry name" value="AsxRS_core"/>
    <property type="match status" value="1"/>
</dbReference>
<feature type="compositionally biased region" description="Acidic residues" evidence="12">
    <location>
        <begin position="62"/>
        <end position="71"/>
    </location>
</feature>
<dbReference type="SUPFAM" id="SSF55681">
    <property type="entry name" value="Class II aaRS and biotin synthetases"/>
    <property type="match status" value="1"/>
</dbReference>
<dbReference type="FunFam" id="3.30.930.10:FF:000038">
    <property type="entry name" value="Aspartate--tRNA ligase"/>
    <property type="match status" value="1"/>
</dbReference>
<feature type="domain" description="Aminoacyl-transfer RNA synthetases class-II family profile" evidence="13">
    <location>
        <begin position="267"/>
        <end position="568"/>
    </location>
</feature>
<protein>
    <recommendedName>
        <fullName evidence="3">aspartate--tRNA ligase</fullName>
        <ecNumber evidence="3">6.1.1.12</ecNumber>
    </recommendedName>
    <alternativeName>
        <fullName evidence="10">Aspartyl-tRNA synthetase</fullName>
    </alternativeName>
</protein>
<evidence type="ECO:0000256" key="6">
    <source>
        <dbReference type="ARBA" id="ARBA00022741"/>
    </source>
</evidence>
<dbReference type="Pfam" id="PF01336">
    <property type="entry name" value="tRNA_anti-codon"/>
    <property type="match status" value="1"/>
</dbReference>
<accession>A0A0M0J811</accession>
<dbReference type="PROSITE" id="PS50862">
    <property type="entry name" value="AA_TRNA_LIGASE_II"/>
    <property type="match status" value="1"/>
</dbReference>
<keyword evidence="7" id="KW-0067">ATP-binding</keyword>
<name>A0A0M0J811_9EUKA</name>
<dbReference type="SUPFAM" id="SSF50249">
    <property type="entry name" value="Nucleic acid-binding proteins"/>
    <property type="match status" value="1"/>
</dbReference>
<evidence type="ECO:0000256" key="4">
    <source>
        <dbReference type="ARBA" id="ARBA00022490"/>
    </source>
</evidence>
<sequence length="576" mass="63228">MMCTEAPAGTAVVDGVPVDENGQPLSKNALKKLAKAAATAQKKAQKAAERVSAEEAGAAEQSETEEEEEEPPAPYGFRDVGVLMSSATPEEQQRVYCPIRSLGTPDGVASGQEVWVRGRVSRLRAGASNCFLVLRAAGQYTVQAVFFKDKATPRQSKEMISALGALTEESVLDIRGKLVQADVRSCSQANVELQIIEAVLISASLPKLPFQLLDAGRSEAEIVESEKGERPFVRVGQEQRLNSRWIDLRVPAQHAIMRAQSHVCTLFREALLKQGFTEIHTPKIIAGESEGGSGVFTTDYFGRTACLAQSPQLYKQMAIAADLERVFEIGPVFRAEKSNTRRHLCEFVGLDIEIAINLHYNEVIGVLHAMLTSIFDGLETRHAAEMAAIRAQFPSSVPRWTNEPCIVHWEEANEMLEKAVDANGQPYLDVEGKPVGAPGFEDLSTAQERLLGQLVADKYGTDLVFVDRYPRGVRPFYTMPCADDPRYTNSYDVLLRGEEICSGAQRIHDPEMLVENIKAKGASVESLQAYIDSMRYGMPPHGGGGIGLERLVFLYLGLDNVRKASMFPRDPNRCSP</sequence>
<evidence type="ECO:0000256" key="8">
    <source>
        <dbReference type="ARBA" id="ARBA00022917"/>
    </source>
</evidence>
<comment type="caution">
    <text evidence="14">The sequence shown here is derived from an EMBL/GenBank/DDBJ whole genome shotgun (WGS) entry which is preliminary data.</text>
</comment>
<dbReference type="NCBIfam" id="TIGR00458">
    <property type="entry name" value="aspS_nondisc"/>
    <property type="match status" value="1"/>
</dbReference>
<keyword evidence="8" id="KW-0648">Protein biosynthesis</keyword>
<dbReference type="GO" id="GO:0003723">
    <property type="term" value="F:RNA binding"/>
    <property type="evidence" value="ECO:0007669"/>
    <property type="project" value="TreeGrafter"/>
</dbReference>
<dbReference type="GO" id="GO:0005829">
    <property type="term" value="C:cytosol"/>
    <property type="evidence" value="ECO:0007669"/>
    <property type="project" value="TreeGrafter"/>
</dbReference>
<dbReference type="NCBIfam" id="NF003483">
    <property type="entry name" value="PRK05159.1"/>
    <property type="match status" value="1"/>
</dbReference>
<reference evidence="15" key="1">
    <citation type="journal article" date="2015" name="PLoS Genet.">
        <title>Genome Sequence and Transcriptome Analyses of Chrysochromulina tobin: Metabolic Tools for Enhanced Algal Fitness in the Prominent Order Prymnesiales (Haptophyceae).</title>
        <authorList>
            <person name="Hovde B.T."/>
            <person name="Deodato C.R."/>
            <person name="Hunsperger H.M."/>
            <person name="Ryken S.A."/>
            <person name="Yost W."/>
            <person name="Jha R.K."/>
            <person name="Patterson J."/>
            <person name="Monnat R.J. Jr."/>
            <person name="Barlow S.B."/>
            <person name="Starkenburg S.R."/>
            <person name="Cattolico R.A."/>
        </authorList>
    </citation>
    <scope>NUCLEOTIDE SEQUENCE</scope>
    <source>
        <strain evidence="15">CCMP291</strain>
    </source>
</reference>
<evidence type="ECO:0000256" key="9">
    <source>
        <dbReference type="ARBA" id="ARBA00023146"/>
    </source>
</evidence>
<dbReference type="InterPro" id="IPR004523">
    <property type="entry name" value="Asp-tRNA_synthase_2"/>
</dbReference>
<gene>
    <name evidence="14" type="ORF">Ctob_001788</name>
</gene>
<comment type="subcellular location">
    <subcellularLocation>
        <location evidence="1">Cytoplasm</location>
    </subcellularLocation>
</comment>
<evidence type="ECO:0000259" key="13">
    <source>
        <dbReference type="PROSITE" id="PS50862"/>
    </source>
</evidence>
<keyword evidence="5" id="KW-0436">Ligase</keyword>
<dbReference type="EC" id="6.1.1.12" evidence="3"/>
<keyword evidence="4" id="KW-0963">Cytoplasm</keyword>
<dbReference type="OrthoDB" id="372395at2759"/>
<dbReference type="PRINTS" id="PR01042">
    <property type="entry name" value="TRNASYNTHASP"/>
</dbReference>
<proteinExistence type="inferred from homology"/>
<evidence type="ECO:0000313" key="14">
    <source>
        <dbReference type="EMBL" id="KOO22734.1"/>
    </source>
</evidence>
<evidence type="ECO:0000256" key="11">
    <source>
        <dbReference type="ARBA" id="ARBA00047904"/>
    </source>
</evidence>
<evidence type="ECO:0000256" key="10">
    <source>
        <dbReference type="ARBA" id="ARBA00033155"/>
    </source>
</evidence>
<evidence type="ECO:0000256" key="5">
    <source>
        <dbReference type="ARBA" id="ARBA00022598"/>
    </source>
</evidence>
<feature type="region of interest" description="Disordered" evidence="12">
    <location>
        <begin position="1"/>
        <end position="24"/>
    </location>
</feature>
<dbReference type="InterPro" id="IPR006195">
    <property type="entry name" value="aa-tRNA-synth_II"/>
</dbReference>
<keyword evidence="9 14" id="KW-0030">Aminoacyl-tRNA synthetase</keyword>
<keyword evidence="6" id="KW-0547">Nucleotide-binding</keyword>
<dbReference type="InterPro" id="IPR045864">
    <property type="entry name" value="aa-tRNA-synth_II/BPL/LPL"/>
</dbReference>
<dbReference type="InterPro" id="IPR004365">
    <property type="entry name" value="NA-bd_OB_tRNA"/>
</dbReference>
<dbReference type="Gene3D" id="3.30.930.10">
    <property type="entry name" value="Bira Bifunctional Protein, Domain 2"/>
    <property type="match status" value="1"/>
</dbReference>
<dbReference type="GO" id="GO:0006422">
    <property type="term" value="P:aspartyl-tRNA aminoacylation"/>
    <property type="evidence" value="ECO:0007669"/>
    <property type="project" value="InterPro"/>
</dbReference>
<dbReference type="InterPro" id="IPR004364">
    <property type="entry name" value="Aa-tRNA-synt_II"/>
</dbReference>
<evidence type="ECO:0000256" key="2">
    <source>
        <dbReference type="ARBA" id="ARBA00005312"/>
    </source>
</evidence>
<dbReference type="HAMAP" id="MF_02075">
    <property type="entry name" value="Asp_tRNA_synth_type2"/>
    <property type="match status" value="1"/>
</dbReference>
<dbReference type="EMBL" id="JWZX01003254">
    <property type="protein sequence ID" value="KOO22734.1"/>
    <property type="molecule type" value="Genomic_DNA"/>
</dbReference>
<evidence type="ECO:0000256" key="7">
    <source>
        <dbReference type="ARBA" id="ARBA00022840"/>
    </source>
</evidence>
<dbReference type="PANTHER" id="PTHR43450">
    <property type="entry name" value="ASPARTYL-TRNA SYNTHETASE"/>
    <property type="match status" value="1"/>
</dbReference>
<dbReference type="Gene3D" id="2.40.50.140">
    <property type="entry name" value="Nucleic acid-binding proteins"/>
    <property type="match status" value="1"/>
</dbReference>